<sequence length="182" mass="20640">MTEIESYVMQTFGDVIGAAFLADMDPDMIPLVNPVDPTPYIDARIGMCEGILFESTVGPTPTLREFRSIIVEVLEFDVILKVTIAACDRRIIEHYYPLMVVYLQRFLWGGGGISERILKEFPEIKLQFPNPLERRDFRNLAAVFRAVINLEKSEWHRTLGKELALGKLSCPCHACGHNGIRN</sequence>
<proteinExistence type="predicted"/>
<gene>
    <name evidence="1" type="ORF">METSCH_B12380</name>
</gene>
<name>A0A4P6XKY4_9ASCO</name>
<dbReference type="EMBL" id="CP034457">
    <property type="protein sequence ID" value="QBM88022.1"/>
    <property type="molecule type" value="Genomic_DNA"/>
</dbReference>
<evidence type="ECO:0000313" key="2">
    <source>
        <dbReference type="Proteomes" id="UP000292447"/>
    </source>
</evidence>
<keyword evidence="2" id="KW-1185">Reference proteome</keyword>
<protein>
    <submittedName>
        <fullName evidence="1">Uncharacterized protein</fullName>
    </submittedName>
</protein>
<dbReference type="AlphaFoldDB" id="A0A4P6XKY4"/>
<dbReference type="Proteomes" id="UP000292447">
    <property type="component" value="Chromosome II"/>
</dbReference>
<evidence type="ECO:0000313" key="1">
    <source>
        <dbReference type="EMBL" id="QBM88022.1"/>
    </source>
</evidence>
<organism evidence="1 2">
    <name type="scientific">Metschnikowia aff. pulcherrima</name>
    <dbReference type="NCBI Taxonomy" id="2163413"/>
    <lineage>
        <taxon>Eukaryota</taxon>
        <taxon>Fungi</taxon>
        <taxon>Dikarya</taxon>
        <taxon>Ascomycota</taxon>
        <taxon>Saccharomycotina</taxon>
        <taxon>Pichiomycetes</taxon>
        <taxon>Metschnikowiaceae</taxon>
        <taxon>Metschnikowia</taxon>
    </lineage>
</organism>
<reference evidence="2" key="1">
    <citation type="submission" date="2019-03" db="EMBL/GenBank/DDBJ databases">
        <title>Snf2 controls pulcherriminic acid biosynthesis and connects pigmentation and antifungal activity of the yeast Metschnikowia pulcherrima.</title>
        <authorList>
            <person name="Gore-Lloyd D."/>
            <person name="Sumann I."/>
            <person name="Brachmann A.O."/>
            <person name="Schneeberger K."/>
            <person name="Ortiz-Merino R.A."/>
            <person name="Moreno-Beltran M."/>
            <person name="Schlaefli M."/>
            <person name="Kirner P."/>
            <person name="Santos Kron A."/>
            <person name="Wolfe K.H."/>
            <person name="Piel J."/>
            <person name="Ahrens C.H."/>
            <person name="Henk D."/>
            <person name="Freimoser F.M."/>
        </authorList>
    </citation>
    <scope>NUCLEOTIDE SEQUENCE [LARGE SCALE GENOMIC DNA]</scope>
    <source>
        <strain evidence="2">APC 1.2</strain>
    </source>
</reference>
<accession>A0A4P6XKY4</accession>